<protein>
    <submittedName>
        <fullName evidence="3">Uncharacterized protein</fullName>
    </submittedName>
</protein>
<evidence type="ECO:0000313" key="4">
    <source>
        <dbReference type="Proteomes" id="UP000612055"/>
    </source>
</evidence>
<dbReference type="EMBL" id="JAEHOE010000083">
    <property type="protein sequence ID" value="KAG2488517.1"/>
    <property type="molecule type" value="Genomic_DNA"/>
</dbReference>
<gene>
    <name evidence="3" type="ORF">HYH03_013020</name>
</gene>
<organism evidence="3 4">
    <name type="scientific">Edaphochlamys debaryana</name>
    <dbReference type="NCBI Taxonomy" id="47281"/>
    <lineage>
        <taxon>Eukaryota</taxon>
        <taxon>Viridiplantae</taxon>
        <taxon>Chlorophyta</taxon>
        <taxon>core chlorophytes</taxon>
        <taxon>Chlorophyceae</taxon>
        <taxon>CS clade</taxon>
        <taxon>Chlamydomonadales</taxon>
        <taxon>Chlamydomonadales incertae sedis</taxon>
        <taxon>Edaphochlamys</taxon>
    </lineage>
</organism>
<feature type="region of interest" description="Disordered" evidence="2">
    <location>
        <begin position="289"/>
        <end position="428"/>
    </location>
</feature>
<sequence length="428" mass="44094">MVPWLGRPEALPPPPGVWFRGLGDQRPCRRRRGDGSVAWAARGPAAAAGVMVPWLGRPEALPPPPGSIVQQQAAVSARDAAAAAEEAARLTAEITVLKSSLQDGEAHCSALQASVDDARAFAANLQQQLVAAKDLGAQWEQELAEATARLQETDAQVQTLTVANAELDAEADDLGIKLKDMEVLYKDQCNEHVACQAQLYSANDQAAEAEKMIESMTLRLEEMHRVAAKTATEAAGKIKVLEASLQVQVARCSELQASLNEAKATAATRQTAAAVVQEQELTVLRQVLPAAPPPVPPSADAEGVGPGSPSGAAAAAEPEPGAGMSSGAAAGAAGPSSYPLSPGLTDWGASSGPSSGASSTTSSAVEAEAAAGPEEPEVSSGSQRSPTLRALGLGEPGALRDRTNTQNCATPASAKRKQARNSQQMTFR</sequence>
<feature type="compositionally biased region" description="Low complexity" evidence="2">
    <location>
        <begin position="298"/>
        <end position="373"/>
    </location>
</feature>
<evidence type="ECO:0000256" key="1">
    <source>
        <dbReference type="SAM" id="Coils"/>
    </source>
</evidence>
<keyword evidence="4" id="KW-1185">Reference proteome</keyword>
<proteinExistence type="predicted"/>
<dbReference type="Proteomes" id="UP000612055">
    <property type="component" value="Unassembled WGS sequence"/>
</dbReference>
<reference evidence="3" key="1">
    <citation type="journal article" date="2020" name="bioRxiv">
        <title>Comparative genomics of Chlamydomonas.</title>
        <authorList>
            <person name="Craig R.J."/>
            <person name="Hasan A.R."/>
            <person name="Ness R.W."/>
            <person name="Keightley P.D."/>
        </authorList>
    </citation>
    <scope>NUCLEOTIDE SEQUENCE</scope>
    <source>
        <strain evidence="3">CCAP 11/70</strain>
    </source>
</reference>
<dbReference type="AlphaFoldDB" id="A0A836BTX3"/>
<name>A0A836BTX3_9CHLO</name>
<evidence type="ECO:0000256" key="2">
    <source>
        <dbReference type="SAM" id="MobiDB-lite"/>
    </source>
</evidence>
<feature type="coiled-coil region" evidence="1">
    <location>
        <begin position="122"/>
        <end position="170"/>
    </location>
</feature>
<evidence type="ECO:0000313" key="3">
    <source>
        <dbReference type="EMBL" id="KAG2488517.1"/>
    </source>
</evidence>
<accession>A0A836BTX3</accession>
<keyword evidence="1" id="KW-0175">Coiled coil</keyword>
<comment type="caution">
    <text evidence="3">The sequence shown here is derived from an EMBL/GenBank/DDBJ whole genome shotgun (WGS) entry which is preliminary data.</text>
</comment>